<evidence type="ECO:0000256" key="4">
    <source>
        <dbReference type="ARBA" id="ARBA00023136"/>
    </source>
</evidence>
<feature type="transmembrane region" description="Helical" evidence="6">
    <location>
        <begin position="442"/>
        <end position="463"/>
    </location>
</feature>
<protein>
    <submittedName>
        <fullName evidence="7">Major facilitator superfamily domain-containing protein</fullName>
    </submittedName>
</protein>
<evidence type="ECO:0000313" key="7">
    <source>
        <dbReference type="EMBL" id="KAF2479801.1"/>
    </source>
</evidence>
<keyword evidence="3 6" id="KW-1133">Transmembrane helix</keyword>
<keyword evidence="8" id="KW-1185">Reference proteome</keyword>
<evidence type="ECO:0000256" key="5">
    <source>
        <dbReference type="SAM" id="MobiDB-lite"/>
    </source>
</evidence>
<dbReference type="GO" id="GO:0022857">
    <property type="term" value="F:transmembrane transporter activity"/>
    <property type="evidence" value="ECO:0007669"/>
    <property type="project" value="InterPro"/>
</dbReference>
<dbReference type="Gene3D" id="1.20.1250.20">
    <property type="entry name" value="MFS general substrate transporter like domains"/>
    <property type="match status" value="1"/>
</dbReference>
<name>A0A6A6PJB7_9PEZI</name>
<evidence type="ECO:0000256" key="3">
    <source>
        <dbReference type="ARBA" id="ARBA00022989"/>
    </source>
</evidence>
<evidence type="ECO:0000256" key="6">
    <source>
        <dbReference type="SAM" id="Phobius"/>
    </source>
</evidence>
<dbReference type="OrthoDB" id="5215911at2759"/>
<dbReference type="SUPFAM" id="SSF103473">
    <property type="entry name" value="MFS general substrate transporter"/>
    <property type="match status" value="1"/>
</dbReference>
<feature type="transmembrane region" description="Helical" evidence="6">
    <location>
        <begin position="229"/>
        <end position="249"/>
    </location>
</feature>
<feature type="transmembrane region" description="Helical" evidence="6">
    <location>
        <begin position="95"/>
        <end position="115"/>
    </location>
</feature>
<dbReference type="InterPro" id="IPR011701">
    <property type="entry name" value="MFS"/>
</dbReference>
<feature type="transmembrane region" description="Helical" evidence="6">
    <location>
        <begin position="535"/>
        <end position="556"/>
    </location>
</feature>
<feature type="transmembrane region" description="Helical" evidence="6">
    <location>
        <begin position="186"/>
        <end position="209"/>
    </location>
</feature>
<gene>
    <name evidence="7" type="ORF">BDY17DRAFT_330686</name>
</gene>
<dbReference type="Proteomes" id="UP000799767">
    <property type="component" value="Unassembled WGS sequence"/>
</dbReference>
<keyword evidence="4 6" id="KW-0472">Membrane</keyword>
<feature type="region of interest" description="Disordered" evidence="5">
    <location>
        <begin position="276"/>
        <end position="304"/>
    </location>
</feature>
<organism evidence="7 8">
    <name type="scientific">Neohortaea acidophila</name>
    <dbReference type="NCBI Taxonomy" id="245834"/>
    <lineage>
        <taxon>Eukaryota</taxon>
        <taxon>Fungi</taxon>
        <taxon>Dikarya</taxon>
        <taxon>Ascomycota</taxon>
        <taxon>Pezizomycotina</taxon>
        <taxon>Dothideomycetes</taxon>
        <taxon>Dothideomycetidae</taxon>
        <taxon>Mycosphaerellales</taxon>
        <taxon>Teratosphaeriaceae</taxon>
        <taxon>Neohortaea</taxon>
    </lineage>
</organism>
<dbReference type="RefSeq" id="XP_033586371.1">
    <property type="nucleotide sequence ID" value="XM_033737880.1"/>
</dbReference>
<feature type="transmembrane region" description="Helical" evidence="6">
    <location>
        <begin position="469"/>
        <end position="494"/>
    </location>
</feature>
<dbReference type="EMBL" id="MU001641">
    <property type="protein sequence ID" value="KAF2479801.1"/>
    <property type="molecule type" value="Genomic_DNA"/>
</dbReference>
<feature type="transmembrane region" description="Helical" evidence="6">
    <location>
        <begin position="122"/>
        <end position="138"/>
    </location>
</feature>
<dbReference type="AlphaFoldDB" id="A0A6A6PJB7"/>
<dbReference type="PANTHER" id="PTHR23502">
    <property type="entry name" value="MAJOR FACILITATOR SUPERFAMILY"/>
    <property type="match status" value="1"/>
</dbReference>
<evidence type="ECO:0000256" key="1">
    <source>
        <dbReference type="ARBA" id="ARBA00004141"/>
    </source>
</evidence>
<comment type="subcellular location">
    <subcellularLocation>
        <location evidence="1">Membrane</location>
        <topology evidence="1">Multi-pass membrane protein</topology>
    </subcellularLocation>
</comment>
<evidence type="ECO:0000256" key="2">
    <source>
        <dbReference type="ARBA" id="ARBA00022692"/>
    </source>
</evidence>
<feature type="transmembrane region" description="Helical" evidence="6">
    <location>
        <begin position="399"/>
        <end position="421"/>
    </location>
</feature>
<dbReference type="PANTHER" id="PTHR23502:SF50">
    <property type="entry name" value="TRANSPORTER, PUTATIVE (AFU_ORTHOLOGUE AFUA_5G00430)-RELATED"/>
    <property type="match status" value="1"/>
</dbReference>
<feature type="transmembrane region" description="Helical" evidence="6">
    <location>
        <begin position="506"/>
        <end position="529"/>
    </location>
</feature>
<dbReference type="GO" id="GO:0005886">
    <property type="term" value="C:plasma membrane"/>
    <property type="evidence" value="ECO:0007669"/>
    <property type="project" value="TreeGrafter"/>
</dbReference>
<proteinExistence type="predicted"/>
<sequence>MNQDNDFTDREWPPGTVRLATLLGGNNDNADIILQPRPTSSPNDPLNWSKWSKALNYGLSSFYAMMVYAFVNATSPTWGPLAEQLHFSDATLTNTYAIGCATLALGAPMLIPFALKFGARPVYLVSSVGQFAISIWAAKTENAADWWGVNATQCWLGALAEVLVQMTIADVFFVHQRGKMNAIYIWVLNVGMYLAIVAAGFVVGVKHVRPVLSPKTNDPLQTVDQGWRWVWWWFTIFFGLQAIMFFFGFEETKYSHVETLADRQGSITAETPLDDIAGGYGSEKHEKSRVNESAAKTESGDVGSPLASQAATKLGEIHIDPTIPRKTYRQKLAFTTTSPGTWSQFFRHSYQPFMILVTIPGVTFCALVYGVNQAWSTVMTASQNTILLDPPYNFSASDIGLMSLGPFIGSTIGSLVSGPVSDYVAIRLAKANDGVYEPEFRFWVFLPFCPFMLGGAWWFGYALQNGWHWAQVVVAFGMFGFGAAPVQAISLTYMLDAYNEIIGDTLTAVTTVRNTLSTIFVFALAPWLASVGVGNVFNIMGAVGTLILSFAAVFIWRGKAFRVRTAKTYRYYASRQFEARKM</sequence>
<feature type="transmembrane region" description="Helical" evidence="6">
    <location>
        <begin position="54"/>
        <end position="75"/>
    </location>
</feature>
<evidence type="ECO:0000313" key="8">
    <source>
        <dbReference type="Proteomes" id="UP000799767"/>
    </source>
</evidence>
<dbReference type="InterPro" id="IPR036259">
    <property type="entry name" value="MFS_trans_sf"/>
</dbReference>
<feature type="transmembrane region" description="Helical" evidence="6">
    <location>
        <begin position="353"/>
        <end position="371"/>
    </location>
</feature>
<dbReference type="Pfam" id="PF07690">
    <property type="entry name" value="MFS_1"/>
    <property type="match status" value="1"/>
</dbReference>
<feature type="transmembrane region" description="Helical" evidence="6">
    <location>
        <begin position="150"/>
        <end position="174"/>
    </location>
</feature>
<reference evidence="7" key="1">
    <citation type="journal article" date="2020" name="Stud. Mycol.">
        <title>101 Dothideomycetes genomes: a test case for predicting lifestyles and emergence of pathogens.</title>
        <authorList>
            <person name="Haridas S."/>
            <person name="Albert R."/>
            <person name="Binder M."/>
            <person name="Bloem J."/>
            <person name="Labutti K."/>
            <person name="Salamov A."/>
            <person name="Andreopoulos B."/>
            <person name="Baker S."/>
            <person name="Barry K."/>
            <person name="Bills G."/>
            <person name="Bluhm B."/>
            <person name="Cannon C."/>
            <person name="Castanera R."/>
            <person name="Culley D."/>
            <person name="Daum C."/>
            <person name="Ezra D."/>
            <person name="Gonzalez J."/>
            <person name="Henrissat B."/>
            <person name="Kuo A."/>
            <person name="Liang C."/>
            <person name="Lipzen A."/>
            <person name="Lutzoni F."/>
            <person name="Magnuson J."/>
            <person name="Mondo S."/>
            <person name="Nolan M."/>
            <person name="Ohm R."/>
            <person name="Pangilinan J."/>
            <person name="Park H.-J."/>
            <person name="Ramirez L."/>
            <person name="Alfaro M."/>
            <person name="Sun H."/>
            <person name="Tritt A."/>
            <person name="Yoshinaga Y."/>
            <person name="Zwiers L.-H."/>
            <person name="Turgeon B."/>
            <person name="Goodwin S."/>
            <person name="Spatafora J."/>
            <person name="Crous P."/>
            <person name="Grigoriev I."/>
        </authorList>
    </citation>
    <scope>NUCLEOTIDE SEQUENCE</scope>
    <source>
        <strain evidence="7">CBS 113389</strain>
    </source>
</reference>
<accession>A0A6A6PJB7</accession>
<dbReference type="GeneID" id="54478882"/>
<keyword evidence="2 6" id="KW-0812">Transmembrane</keyword>